<reference evidence="3" key="1">
    <citation type="submission" date="2016-10" db="EMBL/GenBank/DDBJ databases">
        <authorList>
            <person name="Varghese N."/>
            <person name="Submissions S."/>
        </authorList>
    </citation>
    <scope>NUCLEOTIDE SEQUENCE [LARGE SCALE GENOMIC DNA]</scope>
    <source>
        <strain evidence="3">ATCC 35263</strain>
    </source>
</reference>
<dbReference type="InterPro" id="IPR015947">
    <property type="entry name" value="PUA-like_sf"/>
</dbReference>
<sequence length="132" mass="15588">MYVLNFYSPVFIDQLRRGRKTATIRLGDKSQKYRKGTVVMVTVGYQHSPRERIFEAVIDSVEVKRVRDLSPRDIEHDNPEFRRLEETIHFLEQIYGRKISHDDTVTVVRFSQIVDRPPELTERMRPSAPSQN</sequence>
<dbReference type="Gene3D" id="2.30.130.30">
    <property type="entry name" value="Hypothetical protein"/>
    <property type="match status" value="1"/>
</dbReference>
<dbReference type="AlphaFoldDB" id="A0A1H6FMW4"/>
<dbReference type="InterPro" id="IPR007374">
    <property type="entry name" value="ASCH_domain"/>
</dbReference>
<name>A0A1H6FMW4_THEAL</name>
<gene>
    <name evidence="2" type="ORF">SAMN02745716_0770</name>
</gene>
<dbReference type="OrthoDB" id="1633824at2"/>
<dbReference type="PANTHER" id="PTHR42250">
    <property type="entry name" value="ASCH DOMAIN-CONTAINING PROTEIN"/>
    <property type="match status" value="1"/>
</dbReference>
<dbReference type="STRING" id="29539.SAMN02745716_0770"/>
<dbReference type="RefSeq" id="WP_093116364.1">
    <property type="nucleotide sequence ID" value="NZ_FNWJ01000001.1"/>
</dbReference>
<dbReference type="Proteomes" id="UP000222056">
    <property type="component" value="Unassembled WGS sequence"/>
</dbReference>
<evidence type="ECO:0000313" key="3">
    <source>
        <dbReference type="Proteomes" id="UP000222056"/>
    </source>
</evidence>
<dbReference type="PANTHER" id="PTHR42250:SF1">
    <property type="entry name" value="ASCH DOMAIN-CONTAINING PROTEIN"/>
    <property type="match status" value="1"/>
</dbReference>
<protein>
    <submittedName>
        <fullName evidence="2">ASCH domain-containing protein</fullName>
    </submittedName>
</protein>
<keyword evidence="3" id="KW-1185">Reference proteome</keyword>
<proteinExistence type="predicted"/>
<dbReference type="EMBL" id="FNWJ01000001">
    <property type="protein sequence ID" value="SEH11448.1"/>
    <property type="molecule type" value="Genomic_DNA"/>
</dbReference>
<evidence type="ECO:0000313" key="2">
    <source>
        <dbReference type="EMBL" id="SEH11448.1"/>
    </source>
</evidence>
<evidence type="ECO:0000259" key="1">
    <source>
        <dbReference type="Pfam" id="PF04266"/>
    </source>
</evidence>
<organism evidence="2 3">
    <name type="scientific">Thermoleophilum album</name>
    <dbReference type="NCBI Taxonomy" id="29539"/>
    <lineage>
        <taxon>Bacteria</taxon>
        <taxon>Bacillati</taxon>
        <taxon>Actinomycetota</taxon>
        <taxon>Thermoleophilia</taxon>
        <taxon>Thermoleophilales</taxon>
        <taxon>Thermoleophilaceae</taxon>
        <taxon>Thermoleophilum</taxon>
    </lineage>
</organism>
<dbReference type="SUPFAM" id="SSF88697">
    <property type="entry name" value="PUA domain-like"/>
    <property type="match status" value="1"/>
</dbReference>
<accession>A0A1H6FMW4</accession>
<feature type="domain" description="ASCH" evidence="1">
    <location>
        <begin position="6"/>
        <end position="111"/>
    </location>
</feature>
<dbReference type="Pfam" id="PF04266">
    <property type="entry name" value="ASCH"/>
    <property type="match status" value="1"/>
</dbReference>